<feature type="compositionally biased region" description="Basic and acidic residues" evidence="1">
    <location>
        <begin position="32"/>
        <end position="41"/>
    </location>
</feature>
<reference evidence="2" key="1">
    <citation type="journal article" date="2019" name="bioRxiv">
        <title>The Genome of the Zebra Mussel, Dreissena polymorpha: A Resource for Invasive Species Research.</title>
        <authorList>
            <person name="McCartney M.A."/>
            <person name="Auch B."/>
            <person name="Kono T."/>
            <person name="Mallez S."/>
            <person name="Zhang Y."/>
            <person name="Obille A."/>
            <person name="Becker A."/>
            <person name="Abrahante J.E."/>
            <person name="Garbe J."/>
            <person name="Badalamenti J.P."/>
            <person name="Herman A."/>
            <person name="Mangelson H."/>
            <person name="Liachko I."/>
            <person name="Sullivan S."/>
            <person name="Sone E.D."/>
            <person name="Koren S."/>
            <person name="Silverstein K.A.T."/>
            <person name="Beckman K.B."/>
            <person name="Gohl D.M."/>
        </authorList>
    </citation>
    <scope>NUCLEOTIDE SEQUENCE</scope>
    <source>
        <strain evidence="2">Duluth1</strain>
        <tissue evidence="2">Whole animal</tissue>
    </source>
</reference>
<dbReference type="EMBL" id="JAIWYP010000004">
    <property type="protein sequence ID" value="KAH3841024.1"/>
    <property type="molecule type" value="Genomic_DNA"/>
</dbReference>
<name>A0A9D4KK89_DREPO</name>
<evidence type="ECO:0000256" key="1">
    <source>
        <dbReference type="SAM" id="MobiDB-lite"/>
    </source>
</evidence>
<reference evidence="2" key="2">
    <citation type="submission" date="2020-11" db="EMBL/GenBank/DDBJ databases">
        <authorList>
            <person name="McCartney M.A."/>
            <person name="Auch B."/>
            <person name="Kono T."/>
            <person name="Mallez S."/>
            <person name="Becker A."/>
            <person name="Gohl D.M."/>
            <person name="Silverstein K.A.T."/>
            <person name="Koren S."/>
            <person name="Bechman K.B."/>
            <person name="Herman A."/>
            <person name="Abrahante J.E."/>
            <person name="Garbe J."/>
        </authorList>
    </citation>
    <scope>NUCLEOTIDE SEQUENCE</scope>
    <source>
        <strain evidence="2">Duluth1</strain>
        <tissue evidence="2">Whole animal</tissue>
    </source>
</reference>
<dbReference type="AlphaFoldDB" id="A0A9D4KK89"/>
<comment type="caution">
    <text evidence="2">The sequence shown here is derived from an EMBL/GenBank/DDBJ whole genome shotgun (WGS) entry which is preliminary data.</text>
</comment>
<gene>
    <name evidence="2" type="ORF">DPMN_114484</name>
</gene>
<proteinExistence type="predicted"/>
<feature type="region of interest" description="Disordered" evidence="1">
    <location>
        <begin position="1"/>
        <end position="54"/>
    </location>
</feature>
<dbReference type="Proteomes" id="UP000828390">
    <property type="component" value="Unassembled WGS sequence"/>
</dbReference>
<sequence length="54" mass="6063">MPEKNENMTRTVKVGLPAHKGSIQAPSATDEEQQKQEETRSRSRFRSSSSSQVD</sequence>
<keyword evidence="3" id="KW-1185">Reference proteome</keyword>
<accession>A0A9D4KK89</accession>
<protein>
    <submittedName>
        <fullName evidence="2">Uncharacterized protein</fullName>
    </submittedName>
</protein>
<evidence type="ECO:0000313" key="2">
    <source>
        <dbReference type="EMBL" id="KAH3841024.1"/>
    </source>
</evidence>
<evidence type="ECO:0000313" key="3">
    <source>
        <dbReference type="Proteomes" id="UP000828390"/>
    </source>
</evidence>
<organism evidence="2 3">
    <name type="scientific">Dreissena polymorpha</name>
    <name type="common">Zebra mussel</name>
    <name type="synonym">Mytilus polymorpha</name>
    <dbReference type="NCBI Taxonomy" id="45954"/>
    <lineage>
        <taxon>Eukaryota</taxon>
        <taxon>Metazoa</taxon>
        <taxon>Spiralia</taxon>
        <taxon>Lophotrochozoa</taxon>
        <taxon>Mollusca</taxon>
        <taxon>Bivalvia</taxon>
        <taxon>Autobranchia</taxon>
        <taxon>Heteroconchia</taxon>
        <taxon>Euheterodonta</taxon>
        <taxon>Imparidentia</taxon>
        <taxon>Neoheterodontei</taxon>
        <taxon>Myida</taxon>
        <taxon>Dreissenoidea</taxon>
        <taxon>Dreissenidae</taxon>
        <taxon>Dreissena</taxon>
    </lineage>
</organism>